<dbReference type="Proteomes" id="UP000029964">
    <property type="component" value="Unassembled WGS sequence"/>
</dbReference>
<proteinExistence type="predicted"/>
<dbReference type="OrthoDB" id="4941035at2759"/>
<comment type="caution">
    <text evidence="2">The sequence shown here is derived from an EMBL/GenBank/DDBJ whole genome shotgun (WGS) entry which is preliminary data.</text>
</comment>
<feature type="region of interest" description="Disordered" evidence="1">
    <location>
        <begin position="123"/>
        <end position="168"/>
    </location>
</feature>
<dbReference type="EMBL" id="JPKY01000124">
    <property type="protein sequence ID" value="KFH41553.1"/>
    <property type="molecule type" value="Genomic_DNA"/>
</dbReference>
<keyword evidence="3" id="KW-1185">Reference proteome</keyword>
<dbReference type="AlphaFoldDB" id="A0A086SWS1"/>
<sequence length="381" mass="39632">MGLFDVVGQPTGLSTNGPGLNSHPNVHVGGRLPNPLPHNAATFSSLRDSLIVARSAVEDHAAQVVQVPESQIHDILDKLKVLEDEVSALLDGGDYTTAADYEASDRPPSPEANKDAVPARQKFVADENEKNETTDEAAENHAKNGDEQTDAAGKKKSEPLPLGAGLFKEDSSRTSATDLTTTMTKTRTTTVTIRPTEEKLSMATTASTAAAAAAAAETAAPAILQAPKAKVAVPKGAAQFKEMVVDGEKQQQKQQQQQSHPSSTMEAQPSSVSNAMVKQEHLAVPGPNSTRVSPVGNRVLDPPTPAPISPAGNTVVDPPTSTPNSLSEHALVDPLPTLKAVSETPVPQLANNNKVAVTKNSTSTGFQTIIRPGTGSKGAGA</sequence>
<reference evidence="3" key="1">
    <citation type="journal article" date="2014" name="Genome Announc.">
        <title>Genome sequence and annotation of Acremonium chrysogenum, producer of the beta-lactam antibiotic cephalosporin C.</title>
        <authorList>
            <person name="Terfehr D."/>
            <person name="Dahlmann T.A."/>
            <person name="Specht T."/>
            <person name="Zadra I."/>
            <person name="Kuernsteiner H."/>
            <person name="Kueck U."/>
        </authorList>
    </citation>
    <scope>NUCLEOTIDE SEQUENCE [LARGE SCALE GENOMIC DNA]</scope>
    <source>
        <strain evidence="3">ATCC 11550 / CBS 779.69 / DSM 880 / IAM 14645 / JCM 23072 / IMI 49137</strain>
    </source>
</reference>
<organism evidence="2 3">
    <name type="scientific">Hapsidospora chrysogenum (strain ATCC 11550 / CBS 779.69 / DSM 880 / IAM 14645 / JCM 23072 / IMI 49137)</name>
    <name type="common">Acremonium chrysogenum</name>
    <dbReference type="NCBI Taxonomy" id="857340"/>
    <lineage>
        <taxon>Eukaryota</taxon>
        <taxon>Fungi</taxon>
        <taxon>Dikarya</taxon>
        <taxon>Ascomycota</taxon>
        <taxon>Pezizomycotina</taxon>
        <taxon>Sordariomycetes</taxon>
        <taxon>Hypocreomycetidae</taxon>
        <taxon>Hypocreales</taxon>
        <taxon>Bionectriaceae</taxon>
        <taxon>Hapsidospora</taxon>
    </lineage>
</organism>
<protein>
    <submittedName>
        <fullName evidence="2">Uncharacterized protein</fullName>
    </submittedName>
</protein>
<feature type="compositionally biased region" description="Polar residues" evidence="1">
    <location>
        <begin position="352"/>
        <end position="367"/>
    </location>
</feature>
<feature type="region of interest" description="Disordered" evidence="1">
    <location>
        <begin position="243"/>
        <end position="329"/>
    </location>
</feature>
<feature type="compositionally biased region" description="Polar residues" evidence="1">
    <location>
        <begin position="259"/>
        <end position="276"/>
    </location>
</feature>
<gene>
    <name evidence="2" type="ORF">ACRE_077370</name>
</gene>
<evidence type="ECO:0000313" key="2">
    <source>
        <dbReference type="EMBL" id="KFH41553.1"/>
    </source>
</evidence>
<accession>A0A086SWS1</accession>
<name>A0A086SWS1_HAPC1</name>
<feature type="region of interest" description="Disordered" evidence="1">
    <location>
        <begin position="352"/>
        <end position="381"/>
    </location>
</feature>
<feature type="region of interest" description="Disordered" evidence="1">
    <location>
        <begin position="99"/>
        <end position="118"/>
    </location>
</feature>
<dbReference type="HOGENOM" id="CLU_725550_0_0_1"/>
<evidence type="ECO:0000313" key="3">
    <source>
        <dbReference type="Proteomes" id="UP000029964"/>
    </source>
</evidence>
<evidence type="ECO:0000256" key="1">
    <source>
        <dbReference type="SAM" id="MobiDB-lite"/>
    </source>
</evidence>
<feature type="compositionally biased region" description="Basic and acidic residues" evidence="1">
    <location>
        <begin position="123"/>
        <end position="158"/>
    </location>
</feature>